<sequence length="351" mass="40004">MKQCVTEQAENGVENNTCKLPPGKYRLVGFDLDLTGRRLIDEICHIAAYTPNNQFSQYVMPFKDLNVTAKNRHLLKVVTVGKYRMLKSVKTGKILKTRSEISALTDFIQWLENLKTEGIILITHDQKKTVPPFFLEVIRKYKLFDRFSAVVKGFANSYVFAEQKCAQTVKSHSLYTLGQVLLDKKENLDSAADRARLSYQIVQQLCTGEDDKGSGDASSSEVDSPAMSEAIRQIASSIEDEEKELAVLKNLVERQNGLRPIFGDMFSSRMRLERNRANTLRRLIAEANLTYENLEEAWKKDKKESLTALVKERITTAKKPEDLDDLTETLLRHFGSDNTTKTPQKQRETGW</sequence>
<dbReference type="EMBL" id="AAZO01000540">
    <property type="status" value="NOT_ANNOTATED_CDS"/>
    <property type="molecule type" value="Genomic_DNA"/>
</dbReference>
<dbReference type="FunCoup" id="E0VAW5">
    <property type="interactions" value="44"/>
</dbReference>
<accession>E0VAW5</accession>
<dbReference type="CTD" id="8232719"/>
<dbReference type="AlphaFoldDB" id="E0VAW5"/>
<dbReference type="Pfam" id="PF18609">
    <property type="entry name" value="SAM_Exu"/>
    <property type="match status" value="1"/>
</dbReference>
<evidence type="ECO:0000313" key="5">
    <source>
        <dbReference type="EnsemblMetazoa" id="PHUM046120-PA"/>
    </source>
</evidence>
<dbReference type="VEuPathDB" id="VectorBase:PHUM046120"/>
<dbReference type="RefSeq" id="XP_002423259.1">
    <property type="nucleotide sequence ID" value="XM_002423214.1"/>
</dbReference>
<evidence type="ECO:0000259" key="2">
    <source>
        <dbReference type="Pfam" id="PF18609"/>
    </source>
</evidence>
<dbReference type="OrthoDB" id="8251179at2759"/>
<gene>
    <name evidence="5" type="primary">8232719</name>
    <name evidence="4" type="ORF">Phum_PHUM046120</name>
</gene>
<dbReference type="EMBL" id="DS235018">
    <property type="protein sequence ID" value="EEB10521.1"/>
    <property type="molecule type" value="Genomic_DNA"/>
</dbReference>
<keyword evidence="6" id="KW-1185">Reference proteome</keyword>
<organism>
    <name type="scientific">Pediculus humanus subsp. corporis</name>
    <name type="common">Body louse</name>
    <dbReference type="NCBI Taxonomy" id="121224"/>
    <lineage>
        <taxon>Eukaryota</taxon>
        <taxon>Metazoa</taxon>
        <taxon>Ecdysozoa</taxon>
        <taxon>Arthropoda</taxon>
        <taxon>Hexapoda</taxon>
        <taxon>Insecta</taxon>
        <taxon>Pterygota</taxon>
        <taxon>Neoptera</taxon>
        <taxon>Paraneoptera</taxon>
        <taxon>Psocodea</taxon>
        <taxon>Troctomorpha</taxon>
        <taxon>Phthiraptera</taxon>
        <taxon>Anoplura</taxon>
        <taxon>Pediculidae</taxon>
        <taxon>Pediculus</taxon>
    </lineage>
</organism>
<evidence type="ECO:0000313" key="6">
    <source>
        <dbReference type="Proteomes" id="UP000009046"/>
    </source>
</evidence>
<dbReference type="HOGENOM" id="CLU_034404_0_0_1"/>
<reference evidence="5" key="3">
    <citation type="submission" date="2021-02" db="UniProtKB">
        <authorList>
            <consortium name="EnsemblMetazoa"/>
        </authorList>
    </citation>
    <scope>IDENTIFICATION</scope>
    <source>
        <strain evidence="5">USDA</strain>
    </source>
</reference>
<feature type="coiled-coil region" evidence="1">
    <location>
        <begin position="231"/>
        <end position="304"/>
    </location>
</feature>
<dbReference type="InParanoid" id="E0VAW5"/>
<dbReference type="GO" id="GO:0042803">
    <property type="term" value="F:protein homodimerization activity"/>
    <property type="evidence" value="ECO:0007669"/>
    <property type="project" value="InterPro"/>
</dbReference>
<protein>
    <submittedName>
        <fullName evidence="4 5">Uncharacterized protein</fullName>
    </submittedName>
</protein>
<name>E0VAW5_PEDHC</name>
<feature type="domain" description="Exuperantia SAM-like" evidence="2">
    <location>
        <begin position="259"/>
        <end position="333"/>
    </location>
</feature>
<dbReference type="eggNOG" id="ENOG502QVAD">
    <property type="taxonomic scope" value="Eukaryota"/>
</dbReference>
<dbReference type="Proteomes" id="UP000009046">
    <property type="component" value="Unassembled WGS sequence"/>
</dbReference>
<dbReference type="PANTHER" id="PTHR12384">
    <property type="entry name" value="MATERNAL PROTEIN EXUPERANTIA"/>
    <property type="match status" value="1"/>
</dbReference>
<evidence type="ECO:0000259" key="3">
    <source>
        <dbReference type="Pfam" id="PF22123"/>
    </source>
</evidence>
<proteinExistence type="predicted"/>
<feature type="domain" description="Exuperantia RNAse H-like" evidence="3">
    <location>
        <begin position="25"/>
        <end position="181"/>
    </location>
</feature>
<evidence type="ECO:0000256" key="1">
    <source>
        <dbReference type="SAM" id="Coils"/>
    </source>
</evidence>
<dbReference type="KEGG" id="phu:Phum_PHUM046120"/>
<keyword evidence="1" id="KW-0175">Coiled coil</keyword>
<evidence type="ECO:0000313" key="4">
    <source>
        <dbReference type="EMBL" id="EEB10521.1"/>
    </source>
</evidence>
<dbReference type="GeneID" id="8232719"/>
<reference evidence="4" key="1">
    <citation type="submission" date="2007-04" db="EMBL/GenBank/DDBJ databases">
        <title>Annotation of Pediculus humanus corporis strain USDA.</title>
        <authorList>
            <person name="Kirkness E."/>
            <person name="Hannick L."/>
            <person name="Hass B."/>
            <person name="Bruggner R."/>
            <person name="Lawson D."/>
            <person name="Bidwell S."/>
            <person name="Joardar V."/>
            <person name="Caler E."/>
            <person name="Walenz B."/>
            <person name="Inman J."/>
            <person name="Schobel S."/>
            <person name="Galinsky K."/>
            <person name="Amedeo P."/>
            <person name="Strausberg R."/>
        </authorList>
    </citation>
    <scope>NUCLEOTIDE SEQUENCE</scope>
    <source>
        <strain evidence="4">USDA</strain>
    </source>
</reference>
<dbReference type="Pfam" id="PF22123">
    <property type="entry name" value="Exu_RNase_H_like"/>
    <property type="match status" value="1"/>
</dbReference>
<dbReference type="InterPro" id="IPR040941">
    <property type="entry name" value="SAM_Exu"/>
</dbReference>
<dbReference type="OMA" id="KCANSAH"/>
<dbReference type="EnsemblMetazoa" id="PHUM046120-RA">
    <property type="protein sequence ID" value="PHUM046120-PA"/>
    <property type="gene ID" value="PHUM046120"/>
</dbReference>
<dbReference type="InterPro" id="IPR054362">
    <property type="entry name" value="Exu_RNase_H-like"/>
</dbReference>
<dbReference type="GO" id="GO:0003723">
    <property type="term" value="F:RNA binding"/>
    <property type="evidence" value="ECO:0007669"/>
    <property type="project" value="InterPro"/>
</dbReference>
<dbReference type="InterPro" id="IPR037998">
    <property type="entry name" value="Exu"/>
</dbReference>
<reference evidence="4" key="2">
    <citation type="submission" date="2007-04" db="EMBL/GenBank/DDBJ databases">
        <title>The genome of the human body louse.</title>
        <authorList>
            <consortium name="The Human Body Louse Genome Consortium"/>
            <person name="Kirkness E."/>
            <person name="Walenz B."/>
            <person name="Hass B."/>
            <person name="Bruggner R."/>
            <person name="Strausberg R."/>
        </authorList>
    </citation>
    <scope>NUCLEOTIDE SEQUENCE</scope>
    <source>
        <strain evidence="4">USDA</strain>
    </source>
</reference>
<dbReference type="STRING" id="121224.E0VAW5"/>
<dbReference type="GO" id="GO:0045450">
    <property type="term" value="P:bicoid mRNA localization"/>
    <property type="evidence" value="ECO:0007669"/>
    <property type="project" value="InterPro"/>
</dbReference>
<dbReference type="PANTHER" id="PTHR12384:SF2">
    <property type="entry name" value="MATERNAL PROTEIN EXUPERANTIA"/>
    <property type="match status" value="1"/>
</dbReference>